<keyword evidence="3" id="KW-1185">Reference proteome</keyword>
<dbReference type="Pfam" id="PF16012">
    <property type="entry name" value="DUF4780"/>
    <property type="match status" value="1"/>
</dbReference>
<proteinExistence type="predicted"/>
<gene>
    <name evidence="2" type="ORF">NQ314_005361</name>
</gene>
<accession>A0AAV8ZJD8</accession>
<organism evidence="2 3">
    <name type="scientific">Rhamnusium bicolor</name>
    <dbReference type="NCBI Taxonomy" id="1586634"/>
    <lineage>
        <taxon>Eukaryota</taxon>
        <taxon>Metazoa</taxon>
        <taxon>Ecdysozoa</taxon>
        <taxon>Arthropoda</taxon>
        <taxon>Hexapoda</taxon>
        <taxon>Insecta</taxon>
        <taxon>Pterygota</taxon>
        <taxon>Neoptera</taxon>
        <taxon>Endopterygota</taxon>
        <taxon>Coleoptera</taxon>
        <taxon>Polyphaga</taxon>
        <taxon>Cucujiformia</taxon>
        <taxon>Chrysomeloidea</taxon>
        <taxon>Cerambycidae</taxon>
        <taxon>Lepturinae</taxon>
        <taxon>Rhagiini</taxon>
        <taxon>Rhamnusium</taxon>
    </lineage>
</organism>
<reference evidence="2" key="1">
    <citation type="journal article" date="2023" name="Insect Mol. Biol.">
        <title>Genome sequencing provides insights into the evolution of gene families encoding plant cell wall-degrading enzymes in longhorned beetles.</title>
        <authorList>
            <person name="Shin N.R."/>
            <person name="Okamura Y."/>
            <person name="Kirsch R."/>
            <person name="Pauchet Y."/>
        </authorList>
    </citation>
    <scope>NUCLEOTIDE SEQUENCE</scope>
    <source>
        <strain evidence="2">RBIC_L_NR</strain>
    </source>
</reference>
<name>A0AAV8ZJD8_9CUCU</name>
<dbReference type="EMBL" id="JANEYF010001483">
    <property type="protein sequence ID" value="KAJ8963819.1"/>
    <property type="molecule type" value="Genomic_DNA"/>
</dbReference>
<evidence type="ECO:0000259" key="1">
    <source>
        <dbReference type="Pfam" id="PF16012"/>
    </source>
</evidence>
<protein>
    <recommendedName>
        <fullName evidence="1">DUF4780 domain-containing protein</fullName>
    </recommendedName>
</protein>
<comment type="caution">
    <text evidence="2">The sequence shown here is derived from an EMBL/GenBank/DDBJ whole genome shotgun (WGS) entry which is preliminary data.</text>
</comment>
<feature type="domain" description="DUF4780" evidence="1">
    <location>
        <begin position="12"/>
        <end position="132"/>
    </location>
</feature>
<evidence type="ECO:0000313" key="3">
    <source>
        <dbReference type="Proteomes" id="UP001162156"/>
    </source>
</evidence>
<dbReference type="InterPro" id="IPR031961">
    <property type="entry name" value="DUF4780"/>
</dbReference>
<dbReference type="AlphaFoldDB" id="A0AAV8ZJD8"/>
<sequence>MQYLLVEHHQSSSGSLNIICADSTTKDRLGSTVREIEGLEEGVALTVVETKDLPSRPKFLVWIPETVEESIVRDRLRKQTAGLRTEDWLLMSRRSKVEEKGQTLAYSMDDKSSKVLAEADFKPYYCLGRVIFKNITHNKGSANKPAS</sequence>
<dbReference type="Proteomes" id="UP001162156">
    <property type="component" value="Unassembled WGS sequence"/>
</dbReference>
<evidence type="ECO:0000313" key="2">
    <source>
        <dbReference type="EMBL" id="KAJ8963819.1"/>
    </source>
</evidence>